<dbReference type="Proteomes" id="UP000442535">
    <property type="component" value="Unassembled WGS sequence"/>
</dbReference>
<dbReference type="InterPro" id="IPR015422">
    <property type="entry name" value="PyrdxlP-dep_Trfase_small"/>
</dbReference>
<dbReference type="Pfam" id="PF00155">
    <property type="entry name" value="Aminotran_1_2"/>
    <property type="match status" value="1"/>
</dbReference>
<sequence>MKFSNRVDLSAPNAIALAEQKASAKGRLIKLADSNPTRHGLGVRSLPEYRAEPRGPRAAREALAAFIASRDERRVDPDRLYLLSSTSQAYAWLIKLFCDPGDRILAPTPGYPLVEELARLEAVEVDYYPLTWVGTRWEMSVTGGLNLFGVETEGNVAKRVRPNGIASDNSATPWGRTLSATLRYADEVRPHGSADTPRALIAINPNNPTGSYLNPEEYKEFVDFATNANIPIIADEVFFQFELGEKMSQKARPHDSFAGESRVLTFTLDGLSKNLAAPGVKVAWIEVSGPDELVNEAQKRLDIIADGYLPFSDALAEKLPDWLSAISDQTQRTRERCLENLQSLAELVSQEPTGTISILTPEGGWNALLRFPAHVDEDELLTGLIRDSGITAQPGYFFDMPFRGVVSVSLLLEPEIFRAATAKLLAAVSRLI</sequence>
<dbReference type="EMBL" id="VUMY01000011">
    <property type="protein sequence ID" value="MST49969.1"/>
    <property type="molecule type" value="Genomic_DNA"/>
</dbReference>
<dbReference type="GO" id="GO:0008483">
    <property type="term" value="F:transaminase activity"/>
    <property type="evidence" value="ECO:0007669"/>
    <property type="project" value="UniProtKB-KW"/>
</dbReference>
<evidence type="ECO:0000259" key="1">
    <source>
        <dbReference type="Pfam" id="PF00155"/>
    </source>
</evidence>
<gene>
    <name evidence="2" type="ORF">FYJ63_06935</name>
</gene>
<keyword evidence="3" id="KW-1185">Reference proteome</keyword>
<dbReference type="CDD" id="cd00609">
    <property type="entry name" value="AAT_like"/>
    <property type="match status" value="1"/>
</dbReference>
<dbReference type="RefSeq" id="WP_338106867.1">
    <property type="nucleotide sequence ID" value="NZ_VUMY01000011.1"/>
</dbReference>
<keyword evidence="2" id="KW-0032">Aminotransferase</keyword>
<evidence type="ECO:0000313" key="3">
    <source>
        <dbReference type="Proteomes" id="UP000442535"/>
    </source>
</evidence>
<keyword evidence="2" id="KW-0808">Transferase</keyword>
<dbReference type="Gene3D" id="3.40.640.10">
    <property type="entry name" value="Type I PLP-dependent aspartate aminotransferase-like (Major domain)"/>
    <property type="match status" value="1"/>
</dbReference>
<dbReference type="PANTHER" id="PTHR45744:SF2">
    <property type="entry name" value="TYROSINE AMINOTRANSFERASE"/>
    <property type="match status" value="1"/>
</dbReference>
<dbReference type="InterPro" id="IPR004839">
    <property type="entry name" value="Aminotransferase_I/II_large"/>
</dbReference>
<accession>A0A7K0K3G0</accession>
<organism evidence="2 3">
    <name type="scientific">Mobiluncus porci</name>
    <dbReference type="NCBI Taxonomy" id="2652278"/>
    <lineage>
        <taxon>Bacteria</taxon>
        <taxon>Bacillati</taxon>
        <taxon>Actinomycetota</taxon>
        <taxon>Actinomycetes</taxon>
        <taxon>Actinomycetales</taxon>
        <taxon>Actinomycetaceae</taxon>
        <taxon>Mobiluncus</taxon>
    </lineage>
</organism>
<dbReference type="InterPro" id="IPR015424">
    <property type="entry name" value="PyrdxlP-dep_Trfase"/>
</dbReference>
<protein>
    <submittedName>
        <fullName evidence="2">Pyridoxal phosphate-dependent aminotransferase</fullName>
    </submittedName>
</protein>
<dbReference type="Gene3D" id="3.90.1150.10">
    <property type="entry name" value="Aspartate Aminotransferase, domain 1"/>
    <property type="match status" value="1"/>
</dbReference>
<dbReference type="InterPro" id="IPR015421">
    <property type="entry name" value="PyrdxlP-dep_Trfase_major"/>
</dbReference>
<dbReference type="SUPFAM" id="SSF53383">
    <property type="entry name" value="PLP-dependent transferases"/>
    <property type="match status" value="1"/>
</dbReference>
<reference evidence="2 3" key="1">
    <citation type="submission" date="2019-08" db="EMBL/GenBank/DDBJ databases">
        <title>In-depth cultivation of the pig gut microbiome towards novel bacterial diversity and tailored functional studies.</title>
        <authorList>
            <person name="Wylensek D."/>
            <person name="Hitch T.C.A."/>
            <person name="Clavel T."/>
        </authorList>
    </citation>
    <scope>NUCLEOTIDE SEQUENCE [LARGE SCALE GENOMIC DNA]</scope>
    <source>
        <strain evidence="2 3">RF-GAM-744-WT-7</strain>
    </source>
</reference>
<evidence type="ECO:0000313" key="2">
    <source>
        <dbReference type="EMBL" id="MST49969.1"/>
    </source>
</evidence>
<dbReference type="GO" id="GO:0030170">
    <property type="term" value="F:pyridoxal phosphate binding"/>
    <property type="evidence" value="ECO:0007669"/>
    <property type="project" value="InterPro"/>
</dbReference>
<comment type="caution">
    <text evidence="2">The sequence shown here is derived from an EMBL/GenBank/DDBJ whole genome shotgun (WGS) entry which is preliminary data.</text>
</comment>
<dbReference type="PANTHER" id="PTHR45744">
    <property type="entry name" value="TYROSINE AMINOTRANSFERASE"/>
    <property type="match status" value="1"/>
</dbReference>
<proteinExistence type="predicted"/>
<dbReference type="AlphaFoldDB" id="A0A7K0K3G0"/>
<name>A0A7K0K3G0_9ACTO</name>
<feature type="domain" description="Aminotransferase class I/classII large" evidence="1">
    <location>
        <begin position="54"/>
        <end position="408"/>
    </location>
</feature>